<evidence type="ECO:0000313" key="3">
    <source>
        <dbReference type="Proteomes" id="UP000612055"/>
    </source>
</evidence>
<keyword evidence="1" id="KW-0812">Transmembrane</keyword>
<dbReference type="AlphaFoldDB" id="A0A836BVE6"/>
<feature type="transmembrane region" description="Helical" evidence="1">
    <location>
        <begin position="7"/>
        <end position="26"/>
    </location>
</feature>
<dbReference type="OrthoDB" id="537643at2759"/>
<feature type="transmembrane region" description="Helical" evidence="1">
    <location>
        <begin position="55"/>
        <end position="73"/>
    </location>
</feature>
<reference evidence="2" key="1">
    <citation type="journal article" date="2020" name="bioRxiv">
        <title>Comparative genomics of Chlamydomonas.</title>
        <authorList>
            <person name="Craig R.J."/>
            <person name="Hasan A.R."/>
            <person name="Ness R.W."/>
            <person name="Keightley P.D."/>
        </authorList>
    </citation>
    <scope>NUCLEOTIDE SEQUENCE</scope>
    <source>
        <strain evidence="2">CCAP 11/70</strain>
    </source>
</reference>
<proteinExistence type="predicted"/>
<dbReference type="Proteomes" id="UP000612055">
    <property type="component" value="Unassembled WGS sequence"/>
</dbReference>
<evidence type="ECO:0000313" key="2">
    <source>
        <dbReference type="EMBL" id="KAG2490556.1"/>
    </source>
</evidence>
<keyword evidence="1" id="KW-1133">Transmembrane helix</keyword>
<protein>
    <submittedName>
        <fullName evidence="2">Uncharacterized protein</fullName>
    </submittedName>
</protein>
<sequence length="178" mass="19406">MSAAKRAWGVVAAVMALLTIAPWFIYLGGLAKLTDRVLDWDWAKAYRSQVFMLEWYTVSAEFVIVIIAVVVALSNQLHRTHYLLQAWLATNTALIIIRATQRIIEIQAKESTADDNELKYLRALAAGQVSTAGWNCVCMIFFSIAGTSPNTHSAPKAKKEEAAAAPPTVAAEVAANQA</sequence>
<keyword evidence="1" id="KW-0472">Membrane</keyword>
<name>A0A836BVE6_9CHLO</name>
<organism evidence="2 3">
    <name type="scientific">Edaphochlamys debaryana</name>
    <dbReference type="NCBI Taxonomy" id="47281"/>
    <lineage>
        <taxon>Eukaryota</taxon>
        <taxon>Viridiplantae</taxon>
        <taxon>Chlorophyta</taxon>
        <taxon>core chlorophytes</taxon>
        <taxon>Chlorophyceae</taxon>
        <taxon>CS clade</taxon>
        <taxon>Chlamydomonadales</taxon>
        <taxon>Chlamydomonadales incertae sedis</taxon>
        <taxon>Edaphochlamys</taxon>
    </lineage>
</organism>
<keyword evidence="3" id="KW-1185">Reference proteome</keyword>
<gene>
    <name evidence="2" type="ORF">HYH03_010950</name>
</gene>
<accession>A0A836BVE6</accession>
<evidence type="ECO:0000256" key="1">
    <source>
        <dbReference type="SAM" id="Phobius"/>
    </source>
</evidence>
<dbReference type="EMBL" id="JAEHOE010000060">
    <property type="protein sequence ID" value="KAG2490556.1"/>
    <property type="molecule type" value="Genomic_DNA"/>
</dbReference>
<comment type="caution">
    <text evidence="2">The sequence shown here is derived from an EMBL/GenBank/DDBJ whole genome shotgun (WGS) entry which is preliminary data.</text>
</comment>